<keyword evidence="3" id="KW-1185">Reference proteome</keyword>
<reference evidence="2" key="1">
    <citation type="journal article" date="2022" name="Int. J. Mol. Sci.">
        <title>Draft Genome of Tanacetum Coccineum: Genomic Comparison of Closely Related Tanacetum-Family Plants.</title>
        <authorList>
            <person name="Yamashiro T."/>
            <person name="Shiraishi A."/>
            <person name="Nakayama K."/>
            <person name="Satake H."/>
        </authorList>
    </citation>
    <scope>NUCLEOTIDE SEQUENCE</scope>
</reference>
<organism evidence="2 3">
    <name type="scientific">Tanacetum coccineum</name>
    <dbReference type="NCBI Taxonomy" id="301880"/>
    <lineage>
        <taxon>Eukaryota</taxon>
        <taxon>Viridiplantae</taxon>
        <taxon>Streptophyta</taxon>
        <taxon>Embryophyta</taxon>
        <taxon>Tracheophyta</taxon>
        <taxon>Spermatophyta</taxon>
        <taxon>Magnoliopsida</taxon>
        <taxon>eudicotyledons</taxon>
        <taxon>Gunneridae</taxon>
        <taxon>Pentapetalae</taxon>
        <taxon>asterids</taxon>
        <taxon>campanulids</taxon>
        <taxon>Asterales</taxon>
        <taxon>Asteraceae</taxon>
        <taxon>Asteroideae</taxon>
        <taxon>Anthemideae</taxon>
        <taxon>Anthemidinae</taxon>
        <taxon>Tanacetum</taxon>
    </lineage>
</organism>
<accession>A0ABQ5BGF1</accession>
<protein>
    <submittedName>
        <fullName evidence="2">Uncharacterized protein</fullName>
    </submittedName>
</protein>
<reference evidence="2" key="2">
    <citation type="submission" date="2022-01" db="EMBL/GenBank/DDBJ databases">
        <authorList>
            <person name="Yamashiro T."/>
            <person name="Shiraishi A."/>
            <person name="Satake H."/>
            <person name="Nakayama K."/>
        </authorList>
    </citation>
    <scope>NUCLEOTIDE SEQUENCE</scope>
</reference>
<evidence type="ECO:0000256" key="1">
    <source>
        <dbReference type="SAM" id="MobiDB-lite"/>
    </source>
</evidence>
<evidence type="ECO:0000313" key="2">
    <source>
        <dbReference type="EMBL" id="GJT11964.1"/>
    </source>
</evidence>
<gene>
    <name evidence="2" type="ORF">Tco_0859006</name>
</gene>
<evidence type="ECO:0000313" key="3">
    <source>
        <dbReference type="Proteomes" id="UP001151760"/>
    </source>
</evidence>
<proteinExistence type="predicted"/>
<name>A0ABQ5BGF1_9ASTR</name>
<dbReference type="Proteomes" id="UP001151760">
    <property type="component" value="Unassembled WGS sequence"/>
</dbReference>
<comment type="caution">
    <text evidence="2">The sequence shown here is derived from an EMBL/GenBank/DDBJ whole genome shotgun (WGS) entry which is preliminary data.</text>
</comment>
<feature type="region of interest" description="Disordered" evidence="1">
    <location>
        <begin position="80"/>
        <end position="101"/>
    </location>
</feature>
<dbReference type="EMBL" id="BQNB010013110">
    <property type="protein sequence ID" value="GJT11964.1"/>
    <property type="molecule type" value="Genomic_DNA"/>
</dbReference>
<sequence>MSDSEGSAVTYTSVYTDSELGRVFWGTDEEVSEGGVPRVIVYGYDGFPIQPVPQDEDEREPRFVEVHDTDFVPEHVFPAEEQPLPPVDSPTAESATPTRLGRMTKPYSSTSFIANCFITGSSKDGDGDTSFSKKSDEHAGLKGHNITWSKILLQDFKRFTVADDLKETSKITQVKGTMLKDHYLSYNDCT</sequence>